<feature type="coiled-coil region" evidence="10">
    <location>
        <begin position="1017"/>
        <end position="1052"/>
    </location>
</feature>
<feature type="signal peptide" evidence="12">
    <location>
        <begin position="1"/>
        <end position="16"/>
    </location>
</feature>
<dbReference type="EMBL" id="BLQM01000081">
    <property type="protein sequence ID" value="GMH60903.1"/>
    <property type="molecule type" value="Genomic_DNA"/>
</dbReference>
<dbReference type="InterPro" id="IPR032672">
    <property type="entry name" value="TmcA/NAT10/Kre33"/>
</dbReference>
<evidence type="ECO:0000313" key="17">
    <source>
        <dbReference type="EMBL" id="GMH60903.1"/>
    </source>
</evidence>
<dbReference type="HAMAP" id="MF_03211">
    <property type="entry name" value="RNA_acetyltr_Nat10"/>
    <property type="match status" value="1"/>
</dbReference>
<feature type="region of interest" description="Disordered" evidence="11">
    <location>
        <begin position="1076"/>
        <end position="1154"/>
    </location>
</feature>
<keyword evidence="3 9" id="KW-0808">Transferase</keyword>
<dbReference type="Pfam" id="PF13718">
    <property type="entry name" value="GNAT_acetyltr_2"/>
    <property type="match status" value="1"/>
</dbReference>
<dbReference type="InterPro" id="IPR027992">
    <property type="entry name" value="tRNA_bind_dom"/>
</dbReference>
<proteinExistence type="inferred from homology"/>
<feature type="compositionally biased region" description="Gly residues" evidence="11">
    <location>
        <begin position="460"/>
        <end position="469"/>
    </location>
</feature>
<dbReference type="Pfam" id="PF13725">
    <property type="entry name" value="tRNA_bind_2"/>
    <property type="match status" value="2"/>
</dbReference>
<dbReference type="GO" id="GO:0000049">
    <property type="term" value="F:tRNA binding"/>
    <property type="evidence" value="ECO:0007669"/>
    <property type="project" value="TreeGrafter"/>
</dbReference>
<protein>
    <recommendedName>
        <fullName evidence="9">RNA cytidine acetyltransferase</fullName>
        <ecNumber evidence="9">2.3.1.-</ecNumber>
    </recommendedName>
    <alternativeName>
        <fullName evidence="9">18S rRNA cytosine acetyltransferase</fullName>
    </alternativeName>
</protein>
<evidence type="ECO:0000256" key="1">
    <source>
        <dbReference type="ARBA" id="ARBA00004604"/>
    </source>
</evidence>
<evidence type="ECO:0000256" key="12">
    <source>
        <dbReference type="SAM" id="SignalP"/>
    </source>
</evidence>
<dbReference type="Pfam" id="PF05127">
    <property type="entry name" value="NAT10_TcmA_helicase"/>
    <property type="match status" value="1"/>
</dbReference>
<keyword evidence="7 9" id="KW-0539">Nucleus</keyword>
<dbReference type="PANTHER" id="PTHR10925:SF5">
    <property type="entry name" value="RNA CYTIDINE ACETYLTRANSFERASE"/>
    <property type="match status" value="1"/>
</dbReference>
<evidence type="ECO:0000256" key="2">
    <source>
        <dbReference type="ARBA" id="ARBA00022552"/>
    </source>
</evidence>
<reference evidence="18" key="1">
    <citation type="journal article" date="2023" name="Commun. Biol.">
        <title>Genome analysis of Parmales, the sister group of diatoms, reveals the evolutionary specialization of diatoms from phago-mixotrophs to photoautotrophs.</title>
        <authorList>
            <person name="Ban H."/>
            <person name="Sato S."/>
            <person name="Yoshikawa S."/>
            <person name="Yamada K."/>
            <person name="Nakamura Y."/>
            <person name="Ichinomiya M."/>
            <person name="Sato N."/>
            <person name="Blanc-Mathieu R."/>
            <person name="Endo H."/>
            <person name="Kuwata A."/>
            <person name="Ogata H."/>
        </authorList>
    </citation>
    <scope>NUCLEOTIDE SEQUENCE [LARGE SCALE GENOMIC DNA]</scope>
</reference>
<dbReference type="Gene3D" id="3.40.50.11040">
    <property type="match status" value="1"/>
</dbReference>
<feature type="region of interest" description="Disordered" evidence="11">
    <location>
        <begin position="703"/>
        <end position="738"/>
    </location>
</feature>
<feature type="compositionally biased region" description="Basic and acidic residues" evidence="11">
    <location>
        <begin position="470"/>
        <end position="479"/>
    </location>
</feature>
<name>A0A9W7DZY6_9STRA</name>
<evidence type="ECO:0000256" key="9">
    <source>
        <dbReference type="HAMAP-Rule" id="MF_03211"/>
    </source>
</evidence>
<feature type="compositionally biased region" description="Basic and acidic residues" evidence="11">
    <location>
        <begin position="1106"/>
        <end position="1134"/>
    </location>
</feature>
<comment type="catalytic activity">
    <reaction evidence="9">
        <text>a cytidine in tRNA + acetyl-CoA + ATP + H2O = an N(4)-acetylcytidine in tRNA + ADP + phosphate + CoA + H(+)</text>
        <dbReference type="Rhea" id="RHEA:53876"/>
        <dbReference type="Rhea" id="RHEA-COMP:13670"/>
        <dbReference type="Rhea" id="RHEA-COMP:13671"/>
        <dbReference type="ChEBI" id="CHEBI:15377"/>
        <dbReference type="ChEBI" id="CHEBI:15378"/>
        <dbReference type="ChEBI" id="CHEBI:30616"/>
        <dbReference type="ChEBI" id="CHEBI:43474"/>
        <dbReference type="ChEBI" id="CHEBI:57287"/>
        <dbReference type="ChEBI" id="CHEBI:57288"/>
        <dbReference type="ChEBI" id="CHEBI:74900"/>
        <dbReference type="ChEBI" id="CHEBI:82748"/>
        <dbReference type="ChEBI" id="CHEBI:456216"/>
    </reaction>
</comment>
<feature type="compositionally biased region" description="Basic residues" evidence="11">
    <location>
        <begin position="1135"/>
        <end position="1145"/>
    </location>
</feature>
<evidence type="ECO:0000256" key="6">
    <source>
        <dbReference type="ARBA" id="ARBA00022840"/>
    </source>
</evidence>
<feature type="binding site" evidence="9">
    <location>
        <position position="780"/>
    </location>
    <ligand>
        <name>acetyl-CoA</name>
        <dbReference type="ChEBI" id="CHEBI:57288"/>
    </ligand>
</feature>
<evidence type="ECO:0000256" key="4">
    <source>
        <dbReference type="ARBA" id="ARBA00022694"/>
    </source>
</evidence>
<dbReference type="AlphaFoldDB" id="A0A9W7DZY6"/>
<comment type="similarity">
    <text evidence="9">Belongs to the RNA cytidine acetyltransferase family. NAT10 subfamily.</text>
</comment>
<evidence type="ECO:0000259" key="15">
    <source>
        <dbReference type="Pfam" id="PF13718"/>
    </source>
</evidence>
<keyword evidence="5 9" id="KW-0547">Nucleotide-binding</keyword>
<comment type="caution">
    <text evidence="9">Lacks conserved residue(s) required for the propagation of feature annotation.</text>
</comment>
<feature type="domain" description="Possible tRNA binding" evidence="16">
    <location>
        <begin position="896"/>
        <end position="1075"/>
    </location>
</feature>
<evidence type="ECO:0000256" key="10">
    <source>
        <dbReference type="SAM" id="Coils"/>
    </source>
</evidence>
<evidence type="ECO:0000259" key="16">
    <source>
        <dbReference type="Pfam" id="PF13725"/>
    </source>
</evidence>
<dbReference type="GO" id="GO:0005730">
    <property type="term" value="C:nucleolus"/>
    <property type="evidence" value="ECO:0007669"/>
    <property type="project" value="UniProtKB-SubCell"/>
</dbReference>
<accession>A0A9W7DZY6</accession>
<dbReference type="InterPro" id="IPR000182">
    <property type="entry name" value="GNAT_dom"/>
</dbReference>
<dbReference type="GO" id="GO:0005524">
    <property type="term" value="F:ATP binding"/>
    <property type="evidence" value="ECO:0007669"/>
    <property type="project" value="UniProtKB-UniRule"/>
</dbReference>
<evidence type="ECO:0000259" key="13">
    <source>
        <dbReference type="Pfam" id="PF05127"/>
    </source>
</evidence>
<feature type="domain" description="TmcA/NAT10 N-terminal" evidence="14">
    <location>
        <begin position="35"/>
        <end position="217"/>
    </location>
</feature>
<comment type="function">
    <text evidence="9">RNA cytidine acetyltransferase with specificity toward both 18S rRNA and tRNAs. Catalyzes the formation of N(4)-acetylcytidine (ac4C) in 18S rRNA. Required for early nucleolar cleavages of precursor rRNA at sites A0, A1 and A2 during 18S rRNA synthesis. Catalyzes the formation of ac4C in serine and leucine tRNAs. Requires a tRNA-binding adapter protein for full tRNA acetyltransferase activity but not for 18S rRNA acetylation.</text>
</comment>
<organism evidence="17 18">
    <name type="scientific">Triparma laevis f. inornata</name>
    <dbReference type="NCBI Taxonomy" id="1714386"/>
    <lineage>
        <taxon>Eukaryota</taxon>
        <taxon>Sar</taxon>
        <taxon>Stramenopiles</taxon>
        <taxon>Ochrophyta</taxon>
        <taxon>Bolidophyceae</taxon>
        <taxon>Parmales</taxon>
        <taxon>Triparmaceae</taxon>
        <taxon>Triparma</taxon>
    </lineage>
</organism>
<comment type="subcellular location">
    <subcellularLocation>
        <location evidence="1 9">Nucleus</location>
        <location evidence="1 9">Nucleolus</location>
    </subcellularLocation>
</comment>
<feature type="binding site" evidence="9">
    <location>
        <begin position="678"/>
        <end position="684"/>
    </location>
    <ligand>
        <name>acetyl-CoA</name>
        <dbReference type="ChEBI" id="CHEBI:57288"/>
    </ligand>
</feature>
<evidence type="ECO:0000256" key="11">
    <source>
        <dbReference type="SAM" id="MobiDB-lite"/>
    </source>
</evidence>
<evidence type="ECO:0000259" key="14">
    <source>
        <dbReference type="Pfam" id="PF08351"/>
    </source>
</evidence>
<sequence length="1154" mass="127684">MVSSLLLRSLLLLDNSFPMVLKKLDPSIPLLLRTSLQAHHRSIFLVIGSSASHTIPTLFQVRSKSTFDKSSILWTYKDDLGFSSHKKKRMKKLKGMEKKGLQVESATSFDLFLTTTQITYLYYKDASKALGKTYDMVVIQDFQSITPDLLAKTVETCRGGGVVVFLLSGVESLKSVYSMTMDVHSRYRGSSKEEVKPRFVERFFLSLTKSNRFLAVDEEFNILKMSERTVKSLKPDGVQGNVVVSKRQSAEDVELEKIKSQCEGNVKAIVSLCVTLCQAKSVLTFLDALSERAKTTVSLTSARGRGKSASVGMCVAAAVSYGYGRIALTGPEVGNLTTVMEFCQKGLDALNYLEHKDYTVIYDTSGGGQGDKTKAIVGFNIHREHMQTVTFHSPTEAFVFSNADLVCVDEAAAIPLPIIKSIIDSAGLSFISSTIKGYEGTGRGLSLKLIKAMREKKGGMVSGGGGGSDVKGKKGDKKVHEDRWKVEAEDYKRRVEAGEGNPNLKEITLTTPIRYGSGDPVETWLDNLLCLEDNAKQQLKTRPAPETCELYKVDRDALFSYHDLSEKFLHKVMGVLTSAHYKNSPNDLMLLGDSPTHRLFVLLGPENSETSLPDILAVVQVALEGNINKKTVEAQLGRGKREAGDMIPWTVSQQFGDAEFAKMSGARVVRLAVPEECQGMGYGSRAIEQVYRFYNGDFVDLGDVGSEKESDAEESDGEDEDEDESDEENNKGGLLNEKLKPRKKLPPLLLPLSEVKGTPQLDWIGTSFGLTPNLFKFWQRTGMKLLYLRQTANPLTGEHSSIMLRPLPNRSKFSDSWMPSFTADARRRFVNLLSTVFRSMEVRNALAVLEDVKAYHDKIDSRIDQASSGGSTKKERKVKNAANNLGDAISSRAGGKGGLTAAELRLVLTDHDMKRLELYGRNLCDHHLIADLVGGVARLQFLGRIKGVELSSVQSALMVGMGLQGKSVTEVGKELGLPDNQVLAMFNKAIRKMGAGIREAVEVEAANEFGQTGNKSVEGLEKMKDVTELTLEEEQEAAAEELKEKKKKKKKGGILDDDEIAMYHVKGTQEEWKEALENKGEGEGGSVQVKRKRDAEEIEDAGLGENFKRSNRYYEEEEERVRESVGLKMTEKMKKDKKRKKKDGKKIREIGGLE</sequence>
<keyword evidence="12" id="KW-0732">Signal</keyword>
<keyword evidence="6 9" id="KW-0067">ATP-binding</keyword>
<feature type="binding site" evidence="9">
    <location>
        <position position="514"/>
    </location>
    <ligand>
        <name>ATP</name>
        <dbReference type="ChEBI" id="CHEBI:30616"/>
    </ligand>
</feature>
<dbReference type="Gene3D" id="3.40.630.30">
    <property type="match status" value="1"/>
</dbReference>
<dbReference type="GO" id="GO:0030686">
    <property type="term" value="C:90S preribosome"/>
    <property type="evidence" value="ECO:0007669"/>
    <property type="project" value="TreeGrafter"/>
</dbReference>
<feature type="domain" description="TcmA/NAT10 helicase" evidence="13">
    <location>
        <begin position="299"/>
        <end position="532"/>
    </location>
</feature>
<feature type="chain" id="PRO_5040892501" description="RNA cytidine acetyltransferase" evidence="12">
    <location>
        <begin position="17"/>
        <end position="1154"/>
    </location>
</feature>
<dbReference type="EC" id="2.3.1.-" evidence="9"/>
<dbReference type="GO" id="GO:0051391">
    <property type="term" value="P:tRNA acetylation"/>
    <property type="evidence" value="ECO:0007669"/>
    <property type="project" value="UniProtKB-UniRule"/>
</dbReference>
<evidence type="ECO:0000256" key="3">
    <source>
        <dbReference type="ARBA" id="ARBA00022679"/>
    </source>
</evidence>
<dbReference type="InterPro" id="IPR033688">
    <property type="entry name" value="NAT10"/>
</dbReference>
<feature type="compositionally biased region" description="Acidic residues" evidence="11">
    <location>
        <begin position="710"/>
        <end position="727"/>
    </location>
</feature>
<dbReference type="Gene3D" id="3.40.50.300">
    <property type="entry name" value="P-loop containing nucleotide triphosphate hydrolases"/>
    <property type="match status" value="1"/>
</dbReference>
<evidence type="ECO:0000256" key="5">
    <source>
        <dbReference type="ARBA" id="ARBA00022741"/>
    </source>
</evidence>
<keyword evidence="8 9" id="KW-0012">Acyltransferase</keyword>
<dbReference type="InterPro" id="IPR027417">
    <property type="entry name" value="P-loop_NTPase"/>
</dbReference>
<keyword evidence="10" id="KW-0175">Coiled coil</keyword>
<feature type="binding site" evidence="9">
    <location>
        <begin position="304"/>
        <end position="313"/>
    </location>
    <ligand>
        <name>ATP</name>
        <dbReference type="ChEBI" id="CHEBI:30616"/>
    </ligand>
</feature>
<evidence type="ECO:0000313" key="18">
    <source>
        <dbReference type="Proteomes" id="UP001162640"/>
    </source>
</evidence>
<dbReference type="GO" id="GO:1990883">
    <property type="term" value="F:18S rRNA cytidine N-acetyltransferase activity"/>
    <property type="evidence" value="ECO:0007669"/>
    <property type="project" value="TreeGrafter"/>
</dbReference>
<dbReference type="GO" id="GO:1904812">
    <property type="term" value="P:rRNA acetylation involved in maturation of SSU-rRNA"/>
    <property type="evidence" value="ECO:0007669"/>
    <property type="project" value="InterPro"/>
</dbReference>
<dbReference type="InterPro" id="IPR007807">
    <property type="entry name" value="TcmA/NAT10_helicase"/>
</dbReference>
<keyword evidence="4 9" id="KW-0819">tRNA processing</keyword>
<dbReference type="PANTHER" id="PTHR10925">
    <property type="entry name" value="N-ACETYLTRANSFERASE 10"/>
    <property type="match status" value="1"/>
</dbReference>
<dbReference type="Pfam" id="PF08351">
    <property type="entry name" value="TmcA_N"/>
    <property type="match status" value="1"/>
</dbReference>
<gene>
    <name evidence="17" type="ORF">TL16_g03149</name>
</gene>
<comment type="caution">
    <text evidence="17">The sequence shown here is derived from an EMBL/GenBank/DDBJ whole genome shotgun (WGS) entry which is preliminary data.</text>
</comment>
<evidence type="ECO:0000256" key="8">
    <source>
        <dbReference type="ARBA" id="ARBA00023315"/>
    </source>
</evidence>
<evidence type="ECO:0000256" key="7">
    <source>
        <dbReference type="ARBA" id="ARBA00023242"/>
    </source>
</evidence>
<dbReference type="Proteomes" id="UP001162640">
    <property type="component" value="Unassembled WGS sequence"/>
</dbReference>
<comment type="catalytic activity">
    <reaction evidence="9">
        <text>a cytidine in 18S rRNA + acetyl-CoA + ATP + H2O = an N(4)-acetylcytidine in 18S rRNA + ADP + phosphate + CoA + H(+)</text>
        <dbReference type="Rhea" id="RHEA:51424"/>
        <dbReference type="Rhea" id="RHEA-COMP:13575"/>
        <dbReference type="Rhea" id="RHEA-COMP:13576"/>
        <dbReference type="ChEBI" id="CHEBI:15377"/>
        <dbReference type="ChEBI" id="CHEBI:15378"/>
        <dbReference type="ChEBI" id="CHEBI:30616"/>
        <dbReference type="ChEBI" id="CHEBI:43474"/>
        <dbReference type="ChEBI" id="CHEBI:57287"/>
        <dbReference type="ChEBI" id="CHEBI:57288"/>
        <dbReference type="ChEBI" id="CHEBI:74900"/>
        <dbReference type="ChEBI" id="CHEBI:82748"/>
        <dbReference type="ChEBI" id="CHEBI:456216"/>
    </reaction>
</comment>
<feature type="domain" description="N-acetyltransferase" evidence="15">
    <location>
        <begin position="571"/>
        <end position="807"/>
    </location>
</feature>
<keyword evidence="2 9" id="KW-0698">rRNA processing</keyword>
<dbReference type="InterPro" id="IPR013562">
    <property type="entry name" value="TmcA/NAT10_N"/>
</dbReference>
<feature type="region of interest" description="Disordered" evidence="11">
    <location>
        <begin position="458"/>
        <end position="479"/>
    </location>
</feature>
<feature type="domain" description="Possible tRNA binding" evidence="16">
    <location>
        <begin position="817"/>
        <end position="859"/>
    </location>
</feature>